<accession>A0ABN2F8N7</accession>
<dbReference type="Proteomes" id="UP001501319">
    <property type="component" value="Unassembled WGS sequence"/>
</dbReference>
<organism evidence="2 3">
    <name type="scientific">Kribbella alba</name>
    <dbReference type="NCBI Taxonomy" id="190197"/>
    <lineage>
        <taxon>Bacteria</taxon>
        <taxon>Bacillati</taxon>
        <taxon>Actinomycetota</taxon>
        <taxon>Actinomycetes</taxon>
        <taxon>Propionibacteriales</taxon>
        <taxon>Kribbellaceae</taxon>
        <taxon>Kribbella</taxon>
    </lineage>
</organism>
<sequence length="198" mass="22394">MAPDSEEMDPASFRAAWDEATRVVEAAYGEIRPVARKLSRAMRWEQYVQYDFFESRPAIAESQASYPVTRTIKAPDADYPNLKRWDVVTPGYMWHLRRHLEEAESDELAVSVQISLTVDGDGTARLRSGDRLTPATAEAWNELTAGILEPRAVRMARLGRSPLKVLWFLAQAFLSPVLMFWPILLVGLIGMLVLKACR</sequence>
<evidence type="ECO:0008006" key="4">
    <source>
        <dbReference type="Google" id="ProtNLM"/>
    </source>
</evidence>
<keyword evidence="1" id="KW-0812">Transmembrane</keyword>
<evidence type="ECO:0000313" key="2">
    <source>
        <dbReference type="EMBL" id="GAA1634603.1"/>
    </source>
</evidence>
<evidence type="ECO:0000256" key="1">
    <source>
        <dbReference type="SAM" id="Phobius"/>
    </source>
</evidence>
<keyword evidence="1" id="KW-1133">Transmembrane helix</keyword>
<name>A0ABN2F8N7_9ACTN</name>
<comment type="caution">
    <text evidence="2">The sequence shown here is derived from an EMBL/GenBank/DDBJ whole genome shotgun (WGS) entry which is preliminary data.</text>
</comment>
<keyword evidence="3" id="KW-1185">Reference proteome</keyword>
<evidence type="ECO:0000313" key="3">
    <source>
        <dbReference type="Proteomes" id="UP001501319"/>
    </source>
</evidence>
<protein>
    <recommendedName>
        <fullName evidence="4">SRPBCC family protein</fullName>
    </recommendedName>
</protein>
<reference evidence="2 3" key="1">
    <citation type="journal article" date="2019" name="Int. J. Syst. Evol. Microbiol.">
        <title>The Global Catalogue of Microorganisms (GCM) 10K type strain sequencing project: providing services to taxonomists for standard genome sequencing and annotation.</title>
        <authorList>
            <consortium name="The Broad Institute Genomics Platform"/>
            <consortium name="The Broad Institute Genome Sequencing Center for Infectious Disease"/>
            <person name="Wu L."/>
            <person name="Ma J."/>
        </authorList>
    </citation>
    <scope>NUCLEOTIDE SEQUENCE [LARGE SCALE GENOMIC DNA]</scope>
    <source>
        <strain evidence="2 3">JCM 14306</strain>
    </source>
</reference>
<feature type="transmembrane region" description="Helical" evidence="1">
    <location>
        <begin position="165"/>
        <end position="194"/>
    </location>
</feature>
<dbReference type="EMBL" id="BAAANE010000004">
    <property type="protein sequence ID" value="GAA1634603.1"/>
    <property type="molecule type" value="Genomic_DNA"/>
</dbReference>
<keyword evidence="1" id="KW-0472">Membrane</keyword>
<dbReference type="RefSeq" id="WP_344111202.1">
    <property type="nucleotide sequence ID" value="NZ_BAAANE010000004.1"/>
</dbReference>
<proteinExistence type="predicted"/>
<gene>
    <name evidence="2" type="ORF">GCM10009744_24190</name>
</gene>